<name>A0A915CMP5_9BILA</name>
<evidence type="ECO:0000313" key="2">
    <source>
        <dbReference type="Proteomes" id="UP000887574"/>
    </source>
</evidence>
<feature type="region of interest" description="Disordered" evidence="1">
    <location>
        <begin position="1"/>
        <end position="24"/>
    </location>
</feature>
<dbReference type="AlphaFoldDB" id="A0A915CMP5"/>
<evidence type="ECO:0000313" key="3">
    <source>
        <dbReference type="WBParaSite" id="jg10728"/>
    </source>
</evidence>
<keyword evidence="2" id="KW-1185">Reference proteome</keyword>
<evidence type="ECO:0000256" key="1">
    <source>
        <dbReference type="SAM" id="MobiDB-lite"/>
    </source>
</evidence>
<reference evidence="3" key="1">
    <citation type="submission" date="2022-11" db="UniProtKB">
        <authorList>
            <consortium name="WormBaseParasite"/>
        </authorList>
    </citation>
    <scope>IDENTIFICATION</scope>
</reference>
<organism evidence="2 3">
    <name type="scientific">Ditylenchus dipsaci</name>
    <dbReference type="NCBI Taxonomy" id="166011"/>
    <lineage>
        <taxon>Eukaryota</taxon>
        <taxon>Metazoa</taxon>
        <taxon>Ecdysozoa</taxon>
        <taxon>Nematoda</taxon>
        <taxon>Chromadorea</taxon>
        <taxon>Rhabditida</taxon>
        <taxon>Tylenchina</taxon>
        <taxon>Tylenchomorpha</taxon>
        <taxon>Sphaerularioidea</taxon>
        <taxon>Anguinidae</taxon>
        <taxon>Anguininae</taxon>
        <taxon>Ditylenchus</taxon>
    </lineage>
</organism>
<protein>
    <submittedName>
        <fullName evidence="3">Uncharacterized protein</fullName>
    </submittedName>
</protein>
<sequence>MAQKKDKEDKEEKEEKSETIIHQEPLRATVQMLLIQGRLGK</sequence>
<proteinExistence type="predicted"/>
<accession>A0A915CMP5</accession>
<dbReference type="Proteomes" id="UP000887574">
    <property type="component" value="Unplaced"/>
</dbReference>
<dbReference type="WBParaSite" id="jg10728">
    <property type="protein sequence ID" value="jg10728"/>
    <property type="gene ID" value="jg10728"/>
</dbReference>